<gene>
    <name evidence="1" type="ORF">S01H4_55576</name>
</gene>
<proteinExistence type="predicted"/>
<protein>
    <submittedName>
        <fullName evidence="1">Uncharacterized protein</fullName>
    </submittedName>
</protein>
<dbReference type="EMBL" id="BART01032091">
    <property type="protein sequence ID" value="GAH07314.1"/>
    <property type="molecule type" value="Genomic_DNA"/>
</dbReference>
<name>X1DQQ0_9ZZZZ</name>
<feature type="non-terminal residue" evidence="1">
    <location>
        <position position="68"/>
    </location>
</feature>
<accession>X1DQQ0</accession>
<evidence type="ECO:0000313" key="1">
    <source>
        <dbReference type="EMBL" id="GAH07314.1"/>
    </source>
</evidence>
<sequence length="68" mass="7277">MSYHTGGTQIGNYWLLMSNGTISENVYFPNSGDYLLEITAKSDLAGGVGTEMQLLIDGQSKGIAFVNS</sequence>
<reference evidence="1" key="1">
    <citation type="journal article" date="2014" name="Front. Microbiol.">
        <title>High frequency of phylogenetically diverse reductive dehalogenase-homologous genes in deep subseafloor sedimentary metagenomes.</title>
        <authorList>
            <person name="Kawai M."/>
            <person name="Futagami T."/>
            <person name="Toyoda A."/>
            <person name="Takaki Y."/>
            <person name="Nishi S."/>
            <person name="Hori S."/>
            <person name="Arai W."/>
            <person name="Tsubouchi T."/>
            <person name="Morono Y."/>
            <person name="Uchiyama I."/>
            <person name="Ito T."/>
            <person name="Fujiyama A."/>
            <person name="Inagaki F."/>
            <person name="Takami H."/>
        </authorList>
    </citation>
    <scope>NUCLEOTIDE SEQUENCE</scope>
    <source>
        <strain evidence="1">Expedition CK06-06</strain>
    </source>
</reference>
<organism evidence="1">
    <name type="scientific">marine sediment metagenome</name>
    <dbReference type="NCBI Taxonomy" id="412755"/>
    <lineage>
        <taxon>unclassified sequences</taxon>
        <taxon>metagenomes</taxon>
        <taxon>ecological metagenomes</taxon>
    </lineage>
</organism>
<dbReference type="AlphaFoldDB" id="X1DQQ0"/>
<comment type="caution">
    <text evidence="1">The sequence shown here is derived from an EMBL/GenBank/DDBJ whole genome shotgun (WGS) entry which is preliminary data.</text>
</comment>